<evidence type="ECO:0000313" key="1">
    <source>
        <dbReference type="EMBL" id="MBR7677765.1"/>
    </source>
</evidence>
<proteinExistence type="predicted"/>
<dbReference type="Proteomes" id="UP000675554">
    <property type="component" value="Unassembled WGS sequence"/>
</dbReference>
<evidence type="ECO:0000313" key="2">
    <source>
        <dbReference type="Proteomes" id="UP000675554"/>
    </source>
</evidence>
<comment type="caution">
    <text evidence="1">The sequence shown here is derived from an EMBL/GenBank/DDBJ whole genome shotgun (WGS) entry which is preliminary data.</text>
</comment>
<dbReference type="AlphaFoldDB" id="A0A8T4J1B2"/>
<reference evidence="1" key="1">
    <citation type="submission" date="2021-04" db="EMBL/GenBank/DDBJ databases">
        <title>Sequencing of actinobacteria type strains.</title>
        <authorList>
            <person name="Nguyen G.-S."/>
            <person name="Wentzel A."/>
        </authorList>
    </citation>
    <scope>NUCLEOTIDE SEQUENCE</scope>
    <source>
        <strain evidence="1">DSM 42095</strain>
    </source>
</reference>
<keyword evidence="2" id="KW-1185">Reference proteome</keyword>
<gene>
    <name evidence="1" type="ORF">KDA82_33215</name>
</gene>
<organism evidence="1 2">
    <name type="scientific">Streptomyces daliensis</name>
    <dbReference type="NCBI Taxonomy" id="299421"/>
    <lineage>
        <taxon>Bacteria</taxon>
        <taxon>Bacillati</taxon>
        <taxon>Actinomycetota</taxon>
        <taxon>Actinomycetes</taxon>
        <taxon>Kitasatosporales</taxon>
        <taxon>Streptomycetaceae</taxon>
        <taxon>Streptomyces</taxon>
    </lineage>
</organism>
<sequence length="58" mass="6071">MPLFALALAAVIVGFEQLIEWHFGVVGVIGLCLLTIGVKARNVTCSCVGAVVLTMLLV</sequence>
<accession>A0A8T4J1B2</accession>
<dbReference type="EMBL" id="JAGSMN010001060">
    <property type="protein sequence ID" value="MBR7677765.1"/>
    <property type="molecule type" value="Genomic_DNA"/>
</dbReference>
<name>A0A8T4J1B2_9ACTN</name>
<protein>
    <submittedName>
        <fullName evidence="1">Uncharacterized protein</fullName>
    </submittedName>
</protein>